<dbReference type="GO" id="GO:0006890">
    <property type="term" value="P:retrograde vesicle-mediated transport, Golgi to endoplasmic reticulum"/>
    <property type="evidence" value="ECO:0007669"/>
    <property type="project" value="UniProtKB-UniRule"/>
</dbReference>
<dbReference type="GO" id="GO:0051645">
    <property type="term" value="P:Golgi localization"/>
    <property type="evidence" value="ECO:0007669"/>
    <property type="project" value="TreeGrafter"/>
</dbReference>
<comment type="caution">
    <text evidence="15">The sequence shown here is derived from an EMBL/GenBank/DDBJ whole genome shotgun (WGS) entry which is preliminary data.</text>
</comment>
<dbReference type="EMBL" id="CBTN010000033">
    <property type="protein sequence ID" value="CDH55921.1"/>
    <property type="molecule type" value="Genomic_DNA"/>
</dbReference>
<protein>
    <recommendedName>
        <fullName evidence="10">Coatomer subunit delta</fullName>
    </recommendedName>
</protein>
<feature type="region of interest" description="Disordered" evidence="13">
    <location>
        <begin position="208"/>
        <end position="235"/>
    </location>
</feature>
<dbReference type="VEuPathDB" id="FungiDB:LCOR_07016.1"/>
<dbReference type="SUPFAM" id="SSF64356">
    <property type="entry name" value="SNARE-like"/>
    <property type="match status" value="1"/>
</dbReference>
<dbReference type="InterPro" id="IPR027059">
    <property type="entry name" value="Coatomer_dsu"/>
</dbReference>
<dbReference type="GO" id="GO:0000139">
    <property type="term" value="C:Golgi membrane"/>
    <property type="evidence" value="ECO:0007669"/>
    <property type="project" value="UniProtKB-SubCell"/>
</dbReference>
<dbReference type="InterPro" id="IPR022775">
    <property type="entry name" value="AP_mu_sigma_su"/>
</dbReference>
<dbReference type="GO" id="GO:0015031">
    <property type="term" value="P:protein transport"/>
    <property type="evidence" value="ECO:0007669"/>
    <property type="project" value="UniProtKB-KW"/>
</dbReference>
<dbReference type="STRING" id="1263082.A0A068S3U4"/>
<evidence type="ECO:0000313" key="16">
    <source>
        <dbReference type="Proteomes" id="UP000027586"/>
    </source>
</evidence>
<dbReference type="Pfam" id="PF00928">
    <property type="entry name" value="Adap_comp_sub"/>
    <property type="match status" value="1"/>
</dbReference>
<dbReference type="OrthoDB" id="10266042at2759"/>
<evidence type="ECO:0000256" key="4">
    <source>
        <dbReference type="ARBA" id="ARBA00022490"/>
    </source>
</evidence>
<accession>A0A068S3U4</accession>
<dbReference type="GO" id="GO:0006888">
    <property type="term" value="P:endoplasmic reticulum to Golgi vesicle-mediated transport"/>
    <property type="evidence" value="ECO:0007669"/>
    <property type="project" value="TreeGrafter"/>
</dbReference>
<dbReference type="PANTHER" id="PTHR10121">
    <property type="entry name" value="COATOMER SUBUNIT DELTA"/>
    <property type="match status" value="1"/>
</dbReference>
<dbReference type="Pfam" id="PF01217">
    <property type="entry name" value="Clat_adaptor_s"/>
    <property type="match status" value="1"/>
</dbReference>
<dbReference type="CDD" id="cd14830">
    <property type="entry name" value="Delta_COP_N"/>
    <property type="match status" value="1"/>
</dbReference>
<evidence type="ECO:0000256" key="9">
    <source>
        <dbReference type="ARBA" id="ARBA00023329"/>
    </source>
</evidence>
<dbReference type="InterPro" id="IPR011012">
    <property type="entry name" value="Longin-like_dom_sf"/>
</dbReference>
<reference evidence="15" key="1">
    <citation type="submission" date="2013-08" db="EMBL/GenBank/DDBJ databases">
        <title>Gene expansion shapes genome architecture in the human pathogen Lichtheimia corymbifera: an evolutionary genomics analysis in the ancient terrestrial Mucorales (Mucoromycotina).</title>
        <authorList>
            <person name="Schwartze V.U."/>
            <person name="Winter S."/>
            <person name="Shelest E."/>
            <person name="Marcet-Houben M."/>
            <person name="Horn F."/>
            <person name="Wehner S."/>
            <person name="Hoffmann K."/>
            <person name="Riege K."/>
            <person name="Sammeth M."/>
            <person name="Nowrousian M."/>
            <person name="Valiante V."/>
            <person name="Linde J."/>
            <person name="Jacobsen I.D."/>
            <person name="Marz M."/>
            <person name="Brakhage A.A."/>
            <person name="Gabaldon T."/>
            <person name="Bocker S."/>
            <person name="Voigt K."/>
        </authorList>
    </citation>
    <scope>NUCLEOTIDE SEQUENCE [LARGE SCALE GENOMIC DNA]</scope>
    <source>
        <strain evidence="15">FSU 9682</strain>
    </source>
</reference>
<evidence type="ECO:0000259" key="14">
    <source>
        <dbReference type="PROSITE" id="PS51072"/>
    </source>
</evidence>
<dbReference type="CDD" id="cd09254">
    <property type="entry name" value="AP_delta-COPI_MHD"/>
    <property type="match status" value="1"/>
</dbReference>
<keyword evidence="5 10" id="KW-0931">ER-Golgi transport</keyword>
<evidence type="ECO:0000256" key="7">
    <source>
        <dbReference type="ARBA" id="ARBA00023034"/>
    </source>
</evidence>
<keyword evidence="12" id="KW-0175">Coiled coil</keyword>
<evidence type="ECO:0000256" key="1">
    <source>
        <dbReference type="ARBA" id="ARBA00010516"/>
    </source>
</evidence>
<name>A0A068S3U4_9FUNG</name>
<feature type="compositionally biased region" description="Polar residues" evidence="13">
    <location>
        <begin position="208"/>
        <end position="226"/>
    </location>
</feature>
<keyword evidence="8 10" id="KW-0472">Membrane</keyword>
<dbReference type="InterPro" id="IPR028565">
    <property type="entry name" value="MHD"/>
</dbReference>
<dbReference type="PROSITE" id="PS51072">
    <property type="entry name" value="MHD"/>
    <property type="match status" value="1"/>
</dbReference>
<keyword evidence="3 10" id="KW-0813">Transport</keyword>
<feature type="domain" description="MHD" evidence="14">
    <location>
        <begin position="270"/>
        <end position="511"/>
    </location>
</feature>
<evidence type="ECO:0000256" key="12">
    <source>
        <dbReference type="SAM" id="Coils"/>
    </source>
</evidence>
<dbReference type="PANTHER" id="PTHR10121:SF0">
    <property type="entry name" value="COATOMER SUBUNIT DELTA"/>
    <property type="match status" value="1"/>
</dbReference>
<comment type="subunit">
    <text evidence="2 10">Oligomeric complex that consists of at least the alpha, beta, beta', gamma, delta, epsilon and zeta subunits.</text>
</comment>
<dbReference type="FunFam" id="3.30.450.60:FF:000003">
    <property type="entry name" value="Coatomer subunit delta"/>
    <property type="match status" value="1"/>
</dbReference>
<feature type="coiled-coil region" evidence="12">
    <location>
        <begin position="136"/>
        <end position="176"/>
    </location>
</feature>
<keyword evidence="16" id="KW-1185">Reference proteome</keyword>
<evidence type="ECO:0000256" key="5">
    <source>
        <dbReference type="ARBA" id="ARBA00022892"/>
    </source>
</evidence>
<sequence length="511" mass="57142">MVVLAAAIVTKSGKAVISRQFREMQRSRIEGLLASFPKLTSTGHQHTTVETEHVRYVYQPLEELFMVLITNRQSNILQDIESLHLFARVVTDICRSCDEQDILRNAFELLCAFDEIISEGYRENVNLAQVKSIIEMESHEERIQEIIAKNKEQEAKEELKRRAKQFEMQKKEAQKRGQGFMQGNFSSQGNYMGGRFSPALEPTVQTTIDSPAFNSRSSTPPASSGTKARGMQLGRKPKSTDLFEAIKTEVEEPLLKSSRSAASSTITKEVEGLHVWIEERVSMAANRDGGLEQMEVRGVLTLRVGDAANARVRLTLQAADDPAINFKTHPNVDKNAFKNDKMVQMRDVSRPFPVQQNLEVVRWKFSTRDETAVPLSINCWPSPAGDGTCDVNIEYELEADHLELRDVVVSIPLPAEPAATVHSADGSYFVDRQRRVLDWQLPVINSSNKSGSLECNVPGEDANGFFPVMVSFVSERLICDVDVIEAHNLETDSPAQITKEILLAADDYTIG</sequence>
<dbReference type="Gene3D" id="2.60.40.1170">
    <property type="entry name" value="Mu homology domain, subdomain B"/>
    <property type="match status" value="2"/>
</dbReference>
<evidence type="ECO:0000256" key="8">
    <source>
        <dbReference type="ARBA" id="ARBA00023136"/>
    </source>
</evidence>
<dbReference type="FunFam" id="2.60.40.1170:FF:000007">
    <property type="entry name" value="Coatomer subunit delta"/>
    <property type="match status" value="1"/>
</dbReference>
<evidence type="ECO:0000256" key="2">
    <source>
        <dbReference type="ARBA" id="ARBA00011775"/>
    </source>
</evidence>
<dbReference type="InterPro" id="IPR036168">
    <property type="entry name" value="AP2_Mu_C_sf"/>
</dbReference>
<dbReference type="GO" id="GO:0030126">
    <property type="term" value="C:COPI vesicle coat"/>
    <property type="evidence" value="ECO:0007669"/>
    <property type="project" value="UniProtKB-UniRule"/>
</dbReference>
<keyword evidence="9 10" id="KW-0968">Cytoplasmic vesicle</keyword>
<dbReference type="SUPFAM" id="SSF49447">
    <property type="entry name" value="Second domain of Mu2 adaptin subunit (ap50) of ap2 adaptor"/>
    <property type="match status" value="1"/>
</dbReference>
<dbReference type="Proteomes" id="UP000027586">
    <property type="component" value="Unassembled WGS sequence"/>
</dbReference>
<comment type="similarity">
    <text evidence="1 10">Belongs to the adaptor complexes medium subunit family. Delta-COP subfamily.</text>
</comment>
<evidence type="ECO:0000256" key="13">
    <source>
        <dbReference type="SAM" id="MobiDB-lite"/>
    </source>
</evidence>
<gene>
    <name evidence="15" type="ORF">LCOR_07016.1</name>
</gene>
<evidence type="ECO:0000256" key="10">
    <source>
        <dbReference type="RuleBase" id="RU364018"/>
    </source>
</evidence>
<evidence type="ECO:0000313" key="15">
    <source>
        <dbReference type="EMBL" id="CDH55921.1"/>
    </source>
</evidence>
<dbReference type="Gene3D" id="3.30.450.60">
    <property type="match status" value="1"/>
</dbReference>
<dbReference type="AlphaFoldDB" id="A0A068S3U4"/>
<keyword evidence="6 10" id="KW-0653">Protein transport</keyword>
<comment type="function">
    <text evidence="10">The coatomer is a cytosolic protein complex that binds to dilysine motifs and reversibly associates with Golgi non-clathrin-coated vesicles, which further mediate biosynthetic protein transport from the ER, via the Golgi up to the trans Golgi network. Coatomer complex is required for budding from Golgi membranes, and is essential for the retrograde Golgi-to-ER transport of dilysine-tagged proteins.</text>
</comment>
<keyword evidence="4 10" id="KW-0963">Cytoplasm</keyword>
<evidence type="ECO:0000256" key="3">
    <source>
        <dbReference type="ARBA" id="ARBA00022448"/>
    </source>
</evidence>
<organism evidence="15 16">
    <name type="scientific">Lichtheimia corymbifera JMRC:FSU:9682</name>
    <dbReference type="NCBI Taxonomy" id="1263082"/>
    <lineage>
        <taxon>Eukaryota</taxon>
        <taxon>Fungi</taxon>
        <taxon>Fungi incertae sedis</taxon>
        <taxon>Mucoromycota</taxon>
        <taxon>Mucoromycotina</taxon>
        <taxon>Mucoromycetes</taxon>
        <taxon>Mucorales</taxon>
        <taxon>Lichtheimiaceae</taxon>
        <taxon>Lichtheimia</taxon>
    </lineage>
</organism>
<evidence type="ECO:0000256" key="6">
    <source>
        <dbReference type="ARBA" id="ARBA00022927"/>
    </source>
</evidence>
<comment type="subcellular location">
    <subcellularLocation>
        <location evidence="10 11">Cytoplasm</location>
    </subcellularLocation>
    <subcellularLocation>
        <location evidence="10 11">Cytoplasmic vesicle</location>
        <location evidence="10 11">COPI-coated vesicle membrane</location>
        <topology evidence="10 11">Peripheral membrane protein</topology>
        <orientation evidence="10 11">Cytoplasmic side</orientation>
    </subcellularLocation>
    <subcellularLocation>
        <location evidence="10 11">Golgi apparatus membrane</location>
        <topology evidence="10 11">Peripheral membrane protein</topology>
        <orientation evidence="10 11">Cytoplasmic side</orientation>
    </subcellularLocation>
</comment>
<proteinExistence type="inferred from homology"/>
<keyword evidence="7 10" id="KW-0333">Golgi apparatus</keyword>
<evidence type="ECO:0000256" key="11">
    <source>
        <dbReference type="RuleBase" id="RU366052"/>
    </source>
</evidence>